<accession>A0A927BDR3</accession>
<dbReference type="AlphaFoldDB" id="A0A927BDR3"/>
<sequence>MRLLPGALLGLSTFLLLSACETRRNVHSAEQPAAAISAALPDSTVAPKPATVPPDTADLTRRYSRAPGPIDSLIRLGTRHYRLAVRVETDSTRPIDFEPSESLGPGFAAPSDTAWQAHRVRGYQETYTFTLRDSVGKALVFRRKLRKPDFYSVGPRDAVTVMNMPRPSYLGYSAALGSLVFVCYLNVPNTDLGWRATLLLDRQGRVRRLSPSGPAYSSAADCDPQVSPSGRAVLTCSEVLRAGHPPLKLNKSHAELQAARFLNDTTLLVVYANGDYKASQEPVVESGSEGPLPVPGAVVTAPPARYDFVTTPAQRRLPTAFIMSTSGRVIRRFRLKVSGAMGSDLLRVWARAARAYVFVEDEGKLVVVPKARPGNITELKLKQLPRFRPPQHPREQRYQILGDFTRLAVYIDTLQPRNIRIQQLPGGE</sequence>
<reference evidence="2" key="1">
    <citation type="submission" date="2020-09" db="EMBL/GenBank/DDBJ databases">
        <authorList>
            <person name="Kim M.K."/>
        </authorList>
    </citation>
    <scope>NUCLEOTIDE SEQUENCE</scope>
    <source>
        <strain evidence="2">BT664</strain>
    </source>
</reference>
<evidence type="ECO:0008006" key="4">
    <source>
        <dbReference type="Google" id="ProtNLM"/>
    </source>
</evidence>
<feature type="region of interest" description="Disordered" evidence="1">
    <location>
        <begin position="44"/>
        <end position="63"/>
    </location>
</feature>
<protein>
    <recommendedName>
        <fullName evidence="4">Lipoprotein</fullName>
    </recommendedName>
</protein>
<organism evidence="2 3">
    <name type="scientific">Hymenobacter montanus</name>
    <dbReference type="NCBI Taxonomy" id="2771359"/>
    <lineage>
        <taxon>Bacteria</taxon>
        <taxon>Pseudomonadati</taxon>
        <taxon>Bacteroidota</taxon>
        <taxon>Cytophagia</taxon>
        <taxon>Cytophagales</taxon>
        <taxon>Hymenobacteraceae</taxon>
        <taxon>Hymenobacter</taxon>
    </lineage>
</organism>
<name>A0A927BDR3_9BACT</name>
<proteinExistence type="predicted"/>
<dbReference type="RefSeq" id="WP_191005110.1">
    <property type="nucleotide sequence ID" value="NZ_JACXAD010000010.1"/>
</dbReference>
<comment type="caution">
    <text evidence="2">The sequence shown here is derived from an EMBL/GenBank/DDBJ whole genome shotgun (WGS) entry which is preliminary data.</text>
</comment>
<gene>
    <name evidence="2" type="ORF">IC235_10330</name>
</gene>
<keyword evidence="3" id="KW-1185">Reference proteome</keyword>
<evidence type="ECO:0000313" key="2">
    <source>
        <dbReference type="EMBL" id="MBD2768289.1"/>
    </source>
</evidence>
<dbReference type="EMBL" id="JACXAD010000010">
    <property type="protein sequence ID" value="MBD2768289.1"/>
    <property type="molecule type" value="Genomic_DNA"/>
</dbReference>
<evidence type="ECO:0000313" key="3">
    <source>
        <dbReference type="Proteomes" id="UP000612233"/>
    </source>
</evidence>
<evidence type="ECO:0000256" key="1">
    <source>
        <dbReference type="SAM" id="MobiDB-lite"/>
    </source>
</evidence>
<dbReference type="PROSITE" id="PS51257">
    <property type="entry name" value="PROKAR_LIPOPROTEIN"/>
    <property type="match status" value="1"/>
</dbReference>
<dbReference type="Proteomes" id="UP000612233">
    <property type="component" value="Unassembled WGS sequence"/>
</dbReference>